<name>A0A5P8K4C2_9ACTN</name>
<dbReference type="Proteomes" id="UP000327294">
    <property type="component" value="Chromosome"/>
</dbReference>
<proteinExistence type="predicted"/>
<sequence>MAISDISFWRASMFGEKDLRQVLYGELTRMKKEVQSWLADDLLRTSQTEIVDHLVQKYSVPCPVLDREGIQQLPVGEEIVVVPDIAGRPHERQLTVLQIAVPFHGEARVFLLKPSRHSMRDWYTTVAENELRIRWSGPPGDIDAARRRFEEELEAVEKHLGWARELIDPHNAELGALSIRLLAERRAKLLADRGMEAALGFPVRQRQGAPLHAVPVNRPRITPRPRPDGSGPYRPEPELSVGDYEAAIRVIVLFRNGLERSLPTAAKMGEEDIRNQLLFTLNTHFEGQAAGEVFNGHGKTDILIRVDDRNIFIADCKNWKGPKAITKALDEQLLGRYLVWRDSKAALLLFIREGNPGEVIRKAADCIGRHPLCKEKLPSKEDGRHDFVFASAQDDGREIRLAFLPFVLPSAPPSGP</sequence>
<evidence type="ECO:0000313" key="3">
    <source>
        <dbReference type="Proteomes" id="UP000327294"/>
    </source>
</evidence>
<dbReference type="RefSeq" id="WP_152169602.1">
    <property type="nucleotide sequence ID" value="NZ_CP045096.1"/>
</dbReference>
<dbReference type="AlphaFoldDB" id="A0A5P8K4C2"/>
<dbReference type="EMBL" id="CP045096">
    <property type="protein sequence ID" value="QFQ98133.1"/>
    <property type="molecule type" value="Genomic_DNA"/>
</dbReference>
<dbReference type="KEGG" id="sphv:F9278_20095"/>
<evidence type="ECO:0000256" key="1">
    <source>
        <dbReference type="SAM" id="MobiDB-lite"/>
    </source>
</evidence>
<organism evidence="2 3">
    <name type="scientific">Streptomyces phaeolivaceus</name>
    <dbReference type="NCBI Taxonomy" id="2653200"/>
    <lineage>
        <taxon>Bacteria</taxon>
        <taxon>Bacillati</taxon>
        <taxon>Actinomycetota</taxon>
        <taxon>Actinomycetes</taxon>
        <taxon>Kitasatosporales</taxon>
        <taxon>Streptomycetaceae</taxon>
        <taxon>Streptomyces</taxon>
    </lineage>
</organism>
<protein>
    <submittedName>
        <fullName evidence="2">Uncharacterized protein</fullName>
    </submittedName>
</protein>
<keyword evidence="3" id="KW-1185">Reference proteome</keyword>
<gene>
    <name evidence="2" type="ORF">F9278_20095</name>
</gene>
<accession>A0A5P8K4C2</accession>
<evidence type="ECO:0000313" key="2">
    <source>
        <dbReference type="EMBL" id="QFQ98133.1"/>
    </source>
</evidence>
<reference evidence="2 3" key="1">
    <citation type="submission" date="2019-10" db="EMBL/GenBank/DDBJ databases">
        <title>Streptomyces sp. strain GY16 isolated from leaves of Broussonetia papyrifera.</title>
        <authorList>
            <person name="Mo P."/>
        </authorList>
    </citation>
    <scope>NUCLEOTIDE SEQUENCE [LARGE SCALE GENOMIC DNA]</scope>
    <source>
        <strain evidence="2 3">GY16</strain>
    </source>
</reference>
<feature type="region of interest" description="Disordered" evidence="1">
    <location>
        <begin position="215"/>
        <end position="238"/>
    </location>
</feature>